<evidence type="ECO:0000313" key="2">
    <source>
        <dbReference type="EMBL" id="KAL1865578.1"/>
    </source>
</evidence>
<organism evidence="2 3">
    <name type="scientific">Paecilomyces lecythidis</name>
    <dbReference type="NCBI Taxonomy" id="3004212"/>
    <lineage>
        <taxon>Eukaryota</taxon>
        <taxon>Fungi</taxon>
        <taxon>Dikarya</taxon>
        <taxon>Ascomycota</taxon>
        <taxon>Pezizomycotina</taxon>
        <taxon>Eurotiomycetes</taxon>
        <taxon>Eurotiomycetidae</taxon>
        <taxon>Eurotiales</taxon>
        <taxon>Thermoascaceae</taxon>
        <taxon>Paecilomyces</taxon>
    </lineage>
</organism>
<reference evidence="2 3" key="1">
    <citation type="journal article" date="2024" name="IMA Fungus">
        <title>IMA Genome - F19 : A genome assembly and annotation guide to empower mycologists, including annotated draft genome sequences of Ceratocystis pirilliformis, Diaporthe australafricana, Fusarium ophioides, Paecilomyces lecythidis, and Sporothrix stenoceras.</title>
        <authorList>
            <person name="Aylward J."/>
            <person name="Wilson A.M."/>
            <person name="Visagie C.M."/>
            <person name="Spraker J."/>
            <person name="Barnes I."/>
            <person name="Buitendag C."/>
            <person name="Ceriani C."/>
            <person name="Del Mar Angel L."/>
            <person name="du Plessis D."/>
            <person name="Fuchs T."/>
            <person name="Gasser K."/>
            <person name="Kramer D."/>
            <person name="Li W."/>
            <person name="Munsamy K."/>
            <person name="Piso A."/>
            <person name="Price J.L."/>
            <person name="Sonnekus B."/>
            <person name="Thomas C."/>
            <person name="van der Nest A."/>
            <person name="van Dijk A."/>
            <person name="van Heerden A."/>
            <person name="van Vuuren N."/>
            <person name="Yilmaz N."/>
            <person name="Duong T.A."/>
            <person name="van der Merwe N.A."/>
            <person name="Wingfield M.J."/>
            <person name="Wingfield B.D."/>
        </authorList>
    </citation>
    <scope>NUCLEOTIDE SEQUENCE [LARGE SCALE GENOMIC DNA]</scope>
    <source>
        <strain evidence="2 3">CMW 18167</strain>
    </source>
</reference>
<dbReference type="Proteomes" id="UP001583193">
    <property type="component" value="Unassembled WGS sequence"/>
</dbReference>
<evidence type="ECO:0000313" key="3">
    <source>
        <dbReference type="Proteomes" id="UP001583193"/>
    </source>
</evidence>
<feature type="compositionally biased region" description="Low complexity" evidence="1">
    <location>
        <begin position="167"/>
        <end position="176"/>
    </location>
</feature>
<keyword evidence="3" id="KW-1185">Reference proteome</keyword>
<protein>
    <submittedName>
        <fullName evidence="2">Uncharacterized protein</fullName>
    </submittedName>
</protein>
<feature type="compositionally biased region" description="Polar residues" evidence="1">
    <location>
        <begin position="143"/>
        <end position="152"/>
    </location>
</feature>
<sequence length="335" mass="35302">MAKDSLKAELPFLPSKPAAPHASTMAAANSTSNPESLAVLTAMVNQTQSMQRLSPLRDRIIDAFQFIAKAFLEKDYEAIQAKKATPPAPIPAAPAAEPQQAEDVVMKEEPVDSGESAQGPAGQTEAQSAEQKKPDAQGEGQAPQATADQQTGQEKDVKKEKQEETGTETGQQFGTGDELNFDSMLPDTGGAGPNEFDLHLDFGNDEIGNQNFLSGTSFLDSGAGNNGGTGQGKDQSGSISSLLPGLESYAANAGEEFNLDLQNAGNNTSQQQGQQPDAQKDNNNNNNQDEVMAPGGSSFDDLFMENDHFGGDGDDNLLGGDGLMDIGELDDSWFN</sequence>
<feature type="compositionally biased region" description="Low complexity" evidence="1">
    <location>
        <begin position="18"/>
        <end position="33"/>
    </location>
</feature>
<proteinExistence type="predicted"/>
<dbReference type="EMBL" id="JAVDPF010000059">
    <property type="protein sequence ID" value="KAL1865578.1"/>
    <property type="molecule type" value="Genomic_DNA"/>
</dbReference>
<name>A0ABR3WPI3_9EURO</name>
<feature type="region of interest" description="Disordered" evidence="1">
    <location>
        <begin position="1"/>
        <end position="33"/>
    </location>
</feature>
<feature type="region of interest" description="Disordered" evidence="1">
    <location>
        <begin position="83"/>
        <end position="216"/>
    </location>
</feature>
<feature type="compositionally biased region" description="Polar residues" evidence="1">
    <location>
        <begin position="260"/>
        <end position="269"/>
    </location>
</feature>
<feature type="compositionally biased region" description="Basic and acidic residues" evidence="1">
    <location>
        <begin position="153"/>
        <end position="164"/>
    </location>
</feature>
<feature type="compositionally biased region" description="Polar residues" evidence="1">
    <location>
        <begin position="207"/>
        <end position="216"/>
    </location>
</feature>
<gene>
    <name evidence="2" type="ORF">Plec18167_009391</name>
</gene>
<feature type="compositionally biased region" description="Low complexity" evidence="1">
    <location>
        <begin position="93"/>
        <end position="102"/>
    </location>
</feature>
<feature type="region of interest" description="Disordered" evidence="1">
    <location>
        <begin position="254"/>
        <end position="318"/>
    </location>
</feature>
<comment type="caution">
    <text evidence="2">The sequence shown here is derived from an EMBL/GenBank/DDBJ whole genome shotgun (WGS) entry which is preliminary data.</text>
</comment>
<accession>A0ABR3WPI3</accession>
<evidence type="ECO:0000256" key="1">
    <source>
        <dbReference type="SAM" id="MobiDB-lite"/>
    </source>
</evidence>